<evidence type="ECO:0000313" key="12">
    <source>
        <dbReference type="Proteomes" id="UP001153076"/>
    </source>
</evidence>
<organism evidence="11 12">
    <name type="scientific">Carnegiea gigantea</name>
    <dbReference type="NCBI Taxonomy" id="171969"/>
    <lineage>
        <taxon>Eukaryota</taxon>
        <taxon>Viridiplantae</taxon>
        <taxon>Streptophyta</taxon>
        <taxon>Embryophyta</taxon>
        <taxon>Tracheophyta</taxon>
        <taxon>Spermatophyta</taxon>
        <taxon>Magnoliopsida</taxon>
        <taxon>eudicotyledons</taxon>
        <taxon>Gunneridae</taxon>
        <taxon>Pentapetalae</taxon>
        <taxon>Caryophyllales</taxon>
        <taxon>Cactineae</taxon>
        <taxon>Cactaceae</taxon>
        <taxon>Cactoideae</taxon>
        <taxon>Echinocereeae</taxon>
        <taxon>Carnegiea</taxon>
    </lineage>
</organism>
<evidence type="ECO:0000256" key="7">
    <source>
        <dbReference type="RuleBase" id="RU000394"/>
    </source>
</evidence>
<dbReference type="PANTHER" id="PTHR47968:SF18">
    <property type="entry name" value="KINESIN-LIKE PROTEIN KIN-7F"/>
    <property type="match status" value="1"/>
</dbReference>
<sequence length="948" mass="107043">MGSAEGEETMQGLGGREEERILVSVRVRPLNEKEISRNEVVDWECINDTTIVYRNHLSPERSMYPTSYTFGCLDVIAQQGRCMRKEPKPLFFQLSTASTHKEREFQLKFSAMEIYNESTIASSTRESLGKNSGTLAATLNFVDLAGSERASQALSAGSRLKEGSHINRSLLTLGTVIRKLSKGRTGHIPFRDSKLTRILQSSLGGNARTAIVCTMSPARSYVEQSRNTLLFATCAKEITTNACVNVVVSEKALVKQLQRELARLQSELRSSSPLLQDDASDVLRERDSKIEELQRQVRQLTLQLDLALAQIHDLQQGLGDRSPTIWEGDDSFSPKLYVRQILESSLSDATTVTDHQPFNCGALAFETPRSPDRHSRVSYDEDYSISDFEDHTLPSSPHKQMFTETPGDASPPMCIQTPIVVGNNRGQVPEGITENTINHSEIDSCLVSEEIGEQSRDSYEIVPHQISKEISGQTPETFNMHQHHQQVSNGHGSRYPYFAEVDPYQVLDGIGDQTPNSYENDCYQVSPEIAEKNLNDDHIDPDHIPEATTEQIEEHLEDYCKEVQCIGSEMSESLPIQSLLTIGESSPLMGHENDMRKGDEPKQETTLSDMNPSSIQHAEEPSGKQEIIDLPECKNLYHLESRSCQSNDRSCRSSISLEEVKFEMKPESGDGGDGFITLEETQKLSAQGHDVENEVSKTSTGDVELDEASVTNVKILNHINYAENSTCDTKRKDIAEPQCTERLANFQLEDIVHKGNQFSENKKDVGLNPQDDLDTRFLDSKKLQTEILDLWDICNVSLVHRTYFLLLFINIEPADTIYMEVERRRLSFIKDAFSQGKAIVLDGRKLTPHSSKRSLHHERKKLGRLMKRRLTSQERIDLYIKWGIDLDTKRRSSQLAHRLWIDQADTDHILDSANIVAKLVQLCEPQVPKEVFGLNLMTKEARRKSFRW</sequence>
<evidence type="ECO:0000256" key="1">
    <source>
        <dbReference type="ARBA" id="ARBA00007310"/>
    </source>
</evidence>
<dbReference type="OrthoDB" id="3176171at2759"/>
<evidence type="ECO:0000313" key="11">
    <source>
        <dbReference type="EMBL" id="KAJ8451949.1"/>
    </source>
</evidence>
<keyword evidence="2 7" id="KW-0493">Microtubule</keyword>
<dbReference type="InterPro" id="IPR036961">
    <property type="entry name" value="Kinesin_motor_dom_sf"/>
</dbReference>
<dbReference type="InterPro" id="IPR001752">
    <property type="entry name" value="Kinesin_motor_dom"/>
</dbReference>
<dbReference type="GO" id="GO:0005524">
    <property type="term" value="F:ATP binding"/>
    <property type="evidence" value="ECO:0007669"/>
    <property type="project" value="UniProtKB-KW"/>
</dbReference>
<protein>
    <recommendedName>
        <fullName evidence="7">Kinesin-like protein</fullName>
    </recommendedName>
</protein>
<dbReference type="Proteomes" id="UP001153076">
    <property type="component" value="Unassembled WGS sequence"/>
</dbReference>
<dbReference type="GO" id="GO:0003777">
    <property type="term" value="F:microtubule motor activity"/>
    <property type="evidence" value="ECO:0007669"/>
    <property type="project" value="InterPro"/>
</dbReference>
<reference evidence="11" key="1">
    <citation type="submission" date="2022-04" db="EMBL/GenBank/DDBJ databases">
        <title>Carnegiea gigantea Genome sequencing and assembly v2.</title>
        <authorList>
            <person name="Copetti D."/>
            <person name="Sanderson M.J."/>
            <person name="Burquez A."/>
            <person name="Wojciechowski M.F."/>
        </authorList>
    </citation>
    <scope>NUCLEOTIDE SEQUENCE</scope>
    <source>
        <strain evidence="11">SGP5-SGP5p</strain>
        <tissue evidence="11">Aerial part</tissue>
    </source>
</reference>
<dbReference type="InterPro" id="IPR027640">
    <property type="entry name" value="Kinesin-like_fam"/>
</dbReference>
<dbReference type="InterPro" id="IPR021881">
    <property type="entry name" value="NACK_C"/>
</dbReference>
<accession>A0A9Q1QRY7</accession>
<evidence type="ECO:0000256" key="8">
    <source>
        <dbReference type="SAM" id="Coils"/>
    </source>
</evidence>
<dbReference type="AlphaFoldDB" id="A0A9Q1QRY7"/>
<feature type="region of interest" description="Disordered" evidence="9">
    <location>
        <begin position="586"/>
        <end position="623"/>
    </location>
</feature>
<name>A0A9Q1QRY7_9CARY</name>
<evidence type="ECO:0000256" key="5">
    <source>
        <dbReference type="ARBA" id="ARBA00023175"/>
    </source>
</evidence>
<dbReference type="PANTHER" id="PTHR47968">
    <property type="entry name" value="CENTROMERE PROTEIN E"/>
    <property type="match status" value="1"/>
</dbReference>
<dbReference type="EMBL" id="JAKOGI010000007">
    <property type="protein sequence ID" value="KAJ8451949.1"/>
    <property type="molecule type" value="Genomic_DNA"/>
</dbReference>
<evidence type="ECO:0000256" key="2">
    <source>
        <dbReference type="ARBA" id="ARBA00022701"/>
    </source>
</evidence>
<dbReference type="PROSITE" id="PS00411">
    <property type="entry name" value="KINESIN_MOTOR_1"/>
    <property type="match status" value="1"/>
</dbReference>
<feature type="compositionally biased region" description="Polar residues" evidence="9">
    <location>
        <begin position="604"/>
        <end position="616"/>
    </location>
</feature>
<dbReference type="PROSITE" id="PS50067">
    <property type="entry name" value="KINESIN_MOTOR_2"/>
    <property type="match status" value="1"/>
</dbReference>
<evidence type="ECO:0000259" key="10">
    <source>
        <dbReference type="PROSITE" id="PS50067"/>
    </source>
</evidence>
<dbReference type="GO" id="GO:0008017">
    <property type="term" value="F:microtubule binding"/>
    <property type="evidence" value="ECO:0007669"/>
    <property type="project" value="InterPro"/>
</dbReference>
<dbReference type="InterPro" id="IPR019821">
    <property type="entry name" value="Kinesin_motor_CS"/>
</dbReference>
<feature type="compositionally biased region" description="Basic and acidic residues" evidence="9">
    <location>
        <begin position="591"/>
        <end position="603"/>
    </location>
</feature>
<dbReference type="Pfam" id="PF11995">
    <property type="entry name" value="DUF3490"/>
    <property type="match status" value="1"/>
</dbReference>
<dbReference type="PRINTS" id="PR00380">
    <property type="entry name" value="KINESINHEAVY"/>
</dbReference>
<keyword evidence="4 7" id="KW-0067">ATP-binding</keyword>
<keyword evidence="3 7" id="KW-0547">Nucleotide-binding</keyword>
<comment type="similarity">
    <text evidence="1">Belongs to the TRAFAC class myosin-kinesin ATPase superfamily. Kinesin family. KIN-7 subfamily.</text>
</comment>
<feature type="domain" description="Kinesin motor" evidence="10">
    <location>
        <begin position="124"/>
        <end position="238"/>
    </location>
</feature>
<keyword evidence="8" id="KW-0175">Coiled coil</keyword>
<gene>
    <name evidence="11" type="ORF">Cgig2_007432</name>
</gene>
<comment type="caution">
    <text evidence="11">The sequence shown here is derived from an EMBL/GenBank/DDBJ whole genome shotgun (WGS) entry which is preliminary data.</text>
</comment>
<keyword evidence="5 7" id="KW-0505">Motor protein</keyword>
<feature type="coiled-coil region" evidence="8">
    <location>
        <begin position="247"/>
        <end position="310"/>
    </location>
</feature>
<dbReference type="SMART" id="SM00129">
    <property type="entry name" value="KISc"/>
    <property type="match status" value="1"/>
</dbReference>
<dbReference type="Gene3D" id="3.40.850.10">
    <property type="entry name" value="Kinesin motor domain"/>
    <property type="match status" value="1"/>
</dbReference>
<dbReference type="GO" id="GO:0005874">
    <property type="term" value="C:microtubule"/>
    <property type="evidence" value="ECO:0007669"/>
    <property type="project" value="UniProtKB-KW"/>
</dbReference>
<dbReference type="Pfam" id="PF00225">
    <property type="entry name" value="Kinesin"/>
    <property type="match status" value="1"/>
</dbReference>
<evidence type="ECO:0000256" key="4">
    <source>
        <dbReference type="ARBA" id="ARBA00022840"/>
    </source>
</evidence>
<dbReference type="GO" id="GO:0007018">
    <property type="term" value="P:microtubule-based movement"/>
    <property type="evidence" value="ECO:0007669"/>
    <property type="project" value="InterPro"/>
</dbReference>
<keyword evidence="12" id="KW-1185">Reference proteome</keyword>
<evidence type="ECO:0000256" key="3">
    <source>
        <dbReference type="ARBA" id="ARBA00022741"/>
    </source>
</evidence>
<evidence type="ECO:0000256" key="6">
    <source>
        <dbReference type="PROSITE-ProRule" id="PRU00283"/>
    </source>
</evidence>
<proteinExistence type="inferred from homology"/>
<dbReference type="SUPFAM" id="SSF52540">
    <property type="entry name" value="P-loop containing nucleoside triphosphate hydrolases"/>
    <property type="match status" value="1"/>
</dbReference>
<dbReference type="InterPro" id="IPR027417">
    <property type="entry name" value="P-loop_NTPase"/>
</dbReference>
<comment type="caution">
    <text evidence="6">Lacks conserved residue(s) required for the propagation of feature annotation.</text>
</comment>
<evidence type="ECO:0000256" key="9">
    <source>
        <dbReference type="SAM" id="MobiDB-lite"/>
    </source>
</evidence>